<dbReference type="Gene3D" id="3.40.50.300">
    <property type="entry name" value="P-loop containing nucleotide triphosphate hydrolases"/>
    <property type="match status" value="2"/>
</dbReference>
<keyword evidence="4 6" id="KW-0067">ATP-binding</keyword>
<dbReference type="OrthoDB" id="10259640at2759"/>
<dbReference type="SUPFAM" id="SSF52540">
    <property type="entry name" value="P-loop containing nucleoside triphosphate hydrolases"/>
    <property type="match status" value="1"/>
</dbReference>
<evidence type="ECO:0000313" key="12">
    <source>
        <dbReference type="Proteomes" id="UP000054408"/>
    </source>
</evidence>
<dbReference type="GO" id="GO:0016787">
    <property type="term" value="F:hydrolase activity"/>
    <property type="evidence" value="ECO:0007669"/>
    <property type="project" value="UniProtKB-KW"/>
</dbReference>
<dbReference type="SMART" id="SM01178">
    <property type="entry name" value="DUF4217"/>
    <property type="match status" value="1"/>
</dbReference>
<dbReference type="InterPro" id="IPR025313">
    <property type="entry name" value="SPB4-like_CTE"/>
</dbReference>
<evidence type="ECO:0000256" key="8">
    <source>
        <dbReference type="SAM" id="MobiDB-lite"/>
    </source>
</evidence>
<evidence type="ECO:0000256" key="2">
    <source>
        <dbReference type="ARBA" id="ARBA00022801"/>
    </source>
</evidence>
<keyword evidence="1 6" id="KW-0547">Nucleotide-binding</keyword>
<feature type="domain" description="Helicase C-terminal" evidence="10">
    <location>
        <begin position="290"/>
        <end position="442"/>
    </location>
</feature>
<dbReference type="GO" id="GO:0005524">
    <property type="term" value="F:ATP binding"/>
    <property type="evidence" value="ECO:0007669"/>
    <property type="project" value="UniProtKB-UniRule"/>
</dbReference>
<dbReference type="InterPro" id="IPR011545">
    <property type="entry name" value="DEAD/DEAH_box_helicase_dom"/>
</dbReference>
<feature type="coiled-coil region" evidence="7">
    <location>
        <begin position="690"/>
        <end position="727"/>
    </location>
</feature>
<dbReference type="Pfam" id="PF00270">
    <property type="entry name" value="DEAD"/>
    <property type="match status" value="1"/>
</dbReference>
<keyword evidence="12" id="KW-1185">Reference proteome</keyword>
<dbReference type="GO" id="GO:0003724">
    <property type="term" value="F:RNA helicase activity"/>
    <property type="evidence" value="ECO:0007669"/>
    <property type="project" value="UniProtKB-EC"/>
</dbReference>
<keyword evidence="7" id="KW-0175">Coiled coil</keyword>
<comment type="function">
    <text evidence="6">RNA helicase.</text>
</comment>
<reference evidence="11 12" key="1">
    <citation type="submission" date="2010-05" db="EMBL/GenBank/DDBJ databases">
        <title>The Genome Sequence of Thecamonas trahens ATCC 50062.</title>
        <authorList>
            <consortium name="The Broad Institute Genome Sequencing Platform"/>
            <person name="Russ C."/>
            <person name="Cuomo C."/>
            <person name="Shea T."/>
            <person name="Young S.K."/>
            <person name="Zeng Q."/>
            <person name="Koehrsen M."/>
            <person name="Haas B."/>
            <person name="Borodovsky M."/>
            <person name="Guigo R."/>
            <person name="Alvarado L."/>
            <person name="Berlin A."/>
            <person name="Bochicchio J."/>
            <person name="Borenstein D."/>
            <person name="Chapman S."/>
            <person name="Chen Z."/>
            <person name="Freedman E."/>
            <person name="Gellesch M."/>
            <person name="Goldberg J."/>
            <person name="Griggs A."/>
            <person name="Gujja S."/>
            <person name="Heilman E."/>
            <person name="Heiman D."/>
            <person name="Hepburn T."/>
            <person name="Howarth C."/>
            <person name="Jen D."/>
            <person name="Larson L."/>
            <person name="Mehta T."/>
            <person name="Park D."/>
            <person name="Pearson M."/>
            <person name="Roberts A."/>
            <person name="Saif S."/>
            <person name="Shenoy N."/>
            <person name="Sisk P."/>
            <person name="Stolte C."/>
            <person name="Sykes S."/>
            <person name="Thomson T."/>
            <person name="Walk T."/>
            <person name="White J."/>
            <person name="Yandava C."/>
            <person name="Burger G."/>
            <person name="Gray M.W."/>
            <person name="Holland P.W.H."/>
            <person name="King N."/>
            <person name="Lang F.B.F."/>
            <person name="Roger A.J."/>
            <person name="Ruiz-Trillo I."/>
            <person name="Lander E."/>
            <person name="Nusbaum C."/>
        </authorList>
    </citation>
    <scope>NUCLEOTIDE SEQUENCE [LARGE SCALE GENOMIC DNA]</scope>
    <source>
        <strain evidence="11 12">ATCC 50062</strain>
    </source>
</reference>
<dbReference type="OMA" id="SHYQESA"/>
<dbReference type="InterPro" id="IPR014001">
    <property type="entry name" value="Helicase_ATP-bd"/>
</dbReference>
<evidence type="ECO:0000256" key="7">
    <source>
        <dbReference type="SAM" id="Coils"/>
    </source>
</evidence>
<protein>
    <recommendedName>
        <fullName evidence="6">ATP-dependent RNA helicase</fullName>
        <ecNumber evidence="6">3.6.4.13</ecNumber>
    </recommendedName>
</protein>
<feature type="compositionally biased region" description="Basic and acidic residues" evidence="8">
    <location>
        <begin position="843"/>
        <end position="855"/>
    </location>
</feature>
<feature type="region of interest" description="Disordered" evidence="8">
    <location>
        <begin position="1"/>
        <end position="51"/>
    </location>
</feature>
<comment type="similarity">
    <text evidence="6">Belongs to the DEAD box helicase family.</text>
</comment>
<feature type="compositionally biased region" description="Basic and acidic residues" evidence="8">
    <location>
        <begin position="791"/>
        <end position="804"/>
    </location>
</feature>
<feature type="region of interest" description="Disordered" evidence="8">
    <location>
        <begin position="542"/>
        <end position="606"/>
    </location>
</feature>
<evidence type="ECO:0000256" key="3">
    <source>
        <dbReference type="ARBA" id="ARBA00022806"/>
    </source>
</evidence>
<dbReference type="AlphaFoldDB" id="A0A0L0D1T5"/>
<dbReference type="PROSITE" id="PS51194">
    <property type="entry name" value="HELICASE_CTER"/>
    <property type="match status" value="1"/>
</dbReference>
<dbReference type="EC" id="3.6.4.13" evidence="6"/>
<dbReference type="Pfam" id="PF13959">
    <property type="entry name" value="CTE_SPB4"/>
    <property type="match status" value="1"/>
</dbReference>
<keyword evidence="5 6" id="KW-0694">RNA-binding</keyword>
<evidence type="ECO:0000256" key="5">
    <source>
        <dbReference type="ARBA" id="ARBA00022884"/>
    </source>
</evidence>
<keyword evidence="3 6" id="KW-0347">Helicase</keyword>
<evidence type="ECO:0000256" key="6">
    <source>
        <dbReference type="RuleBase" id="RU365068"/>
    </source>
</evidence>
<dbReference type="RefSeq" id="XP_013763146.1">
    <property type="nucleotide sequence ID" value="XM_013907692.1"/>
</dbReference>
<sequence>MVRKRKLARSREARKSRQISQEKMMAELERRVAQSTPPRGATPLSKLAGSSNDSSMFPRFFRYMPLSEPTKLGLKRGRFSKLTDIQRAAVPHALAGRDVLGAAKTGSGKTLAFLIPVLETLFRARWSHMDGLGALVISPTRELAAQIFQVLRTVGSGHVFSAGLVIGGKDFEAEQVRILRMNLLVATPGRLLQHMDETPHFDASRVRILVLDEADLLLEMGFKTTLNAILANLPSERQTLLFSATQTSSVKQLARLSLKDPEFVAVHETADVTTPDALVQSYMVLELQHKLDFLMSFIKNHLSAKTLVFFSSCKQVQFVYEAFRHMRPGVPLLELHGKQNQAKRMHVYNAFNRGKSAVLFATDIAARGLDFNDVSWVISLDAPDSVKTYIHRVGRTARFRSAGRALLVLLPSEVDALLAQLQSAKVPLTQVKANPEKLNHVVGFLQSLCSRDVAIKERAIRAYKSYVRSVFVAQNKKVFDVAALPLDEFAASLGLVSRPKLKFLRSSRTAAESLARAKAKKNSSRSQAHKMEQMLALLGTDSGAETSDDESECAGSDAGASAGADDATGRKRKRKRKRRKKKKTLIPAVVSSSSSSSSSADPESDDGLLVLKRKDHELDPELAAAGPVETGETLSFEELQAEARAARKAAKKNKKAKKRIRIDDFAEGKIMFSGSDSGSDEEIVRGAERIARLQERMAREDAQDKEKQRQRLRARKLERKIKDKIRAAGLSGQITVAEYLEQSEDGRGGDMLQLVKDRKAWAKRKAMKAEAEAAAAAAAAGEYSYDDDDDNNRFEPMDPEELRRLNAAILGDGSGSAASDGDVSNDDGDVSSAVPNDDGDVSSDGHNEDAEHDEASESSSSEAAAPPRKRRRRR</sequence>
<comment type="domain">
    <text evidence="6">The Q motif is unique to and characteristic of the DEAD box family of RNA helicases and controls ATP binding and hydrolysis.</text>
</comment>
<evidence type="ECO:0000256" key="4">
    <source>
        <dbReference type="ARBA" id="ARBA00022840"/>
    </source>
</evidence>
<dbReference type="CDD" id="cd18787">
    <property type="entry name" value="SF2_C_DEAD"/>
    <property type="match status" value="1"/>
</dbReference>
<dbReference type="InterPro" id="IPR027417">
    <property type="entry name" value="P-loop_NTPase"/>
</dbReference>
<dbReference type="PROSITE" id="PS51192">
    <property type="entry name" value="HELICASE_ATP_BIND_1"/>
    <property type="match status" value="1"/>
</dbReference>
<dbReference type="InterPro" id="IPR001650">
    <property type="entry name" value="Helicase_C-like"/>
</dbReference>
<dbReference type="CDD" id="cd17941">
    <property type="entry name" value="DEADc_DDX10"/>
    <property type="match status" value="1"/>
</dbReference>
<feature type="compositionally biased region" description="Low complexity" evidence="8">
    <location>
        <begin position="554"/>
        <end position="566"/>
    </location>
</feature>
<organism evidence="11 12">
    <name type="scientific">Thecamonas trahens ATCC 50062</name>
    <dbReference type="NCBI Taxonomy" id="461836"/>
    <lineage>
        <taxon>Eukaryota</taxon>
        <taxon>Apusozoa</taxon>
        <taxon>Apusomonadida</taxon>
        <taxon>Apusomonadidae</taxon>
        <taxon>Thecamonas</taxon>
    </lineage>
</organism>
<dbReference type="Pfam" id="PF00271">
    <property type="entry name" value="Helicase_C"/>
    <property type="match status" value="1"/>
</dbReference>
<comment type="catalytic activity">
    <reaction evidence="6">
        <text>ATP + H2O = ADP + phosphate + H(+)</text>
        <dbReference type="Rhea" id="RHEA:13065"/>
        <dbReference type="ChEBI" id="CHEBI:15377"/>
        <dbReference type="ChEBI" id="CHEBI:15378"/>
        <dbReference type="ChEBI" id="CHEBI:30616"/>
        <dbReference type="ChEBI" id="CHEBI:43474"/>
        <dbReference type="ChEBI" id="CHEBI:456216"/>
        <dbReference type="EC" id="3.6.4.13"/>
    </reaction>
</comment>
<dbReference type="eggNOG" id="KOG0343">
    <property type="taxonomic scope" value="Eukaryota"/>
</dbReference>
<dbReference type="Proteomes" id="UP000054408">
    <property type="component" value="Unassembled WGS sequence"/>
</dbReference>
<evidence type="ECO:0000259" key="10">
    <source>
        <dbReference type="PROSITE" id="PS51194"/>
    </source>
</evidence>
<evidence type="ECO:0000313" key="11">
    <source>
        <dbReference type="EMBL" id="KNC46171.1"/>
    </source>
</evidence>
<evidence type="ECO:0000259" key="9">
    <source>
        <dbReference type="PROSITE" id="PS51192"/>
    </source>
</evidence>
<evidence type="ECO:0000256" key="1">
    <source>
        <dbReference type="ARBA" id="ARBA00022741"/>
    </source>
</evidence>
<accession>A0A0L0D1T5</accession>
<dbReference type="SMART" id="SM00490">
    <property type="entry name" value="HELICc"/>
    <property type="match status" value="1"/>
</dbReference>
<dbReference type="GeneID" id="25560103"/>
<dbReference type="SMART" id="SM00487">
    <property type="entry name" value="DEXDc"/>
    <property type="match status" value="1"/>
</dbReference>
<dbReference type="PANTHER" id="PTHR24031">
    <property type="entry name" value="RNA HELICASE"/>
    <property type="match status" value="1"/>
</dbReference>
<feature type="compositionally biased region" description="Basic residues" evidence="8">
    <location>
        <begin position="570"/>
        <end position="584"/>
    </location>
</feature>
<dbReference type="GO" id="GO:0003723">
    <property type="term" value="F:RNA binding"/>
    <property type="evidence" value="ECO:0007669"/>
    <property type="project" value="UniProtKB-UniRule"/>
</dbReference>
<name>A0A0L0D1T5_THETB</name>
<feature type="region of interest" description="Disordered" evidence="8">
    <location>
        <begin position="774"/>
        <end position="874"/>
    </location>
</feature>
<dbReference type="STRING" id="461836.A0A0L0D1T5"/>
<gene>
    <name evidence="11" type="ORF">AMSG_00290</name>
</gene>
<dbReference type="EMBL" id="GL349433">
    <property type="protein sequence ID" value="KNC46171.1"/>
    <property type="molecule type" value="Genomic_DNA"/>
</dbReference>
<feature type="domain" description="Helicase ATP-binding" evidence="9">
    <location>
        <begin position="90"/>
        <end position="264"/>
    </location>
</feature>
<keyword evidence="2 6" id="KW-0378">Hydrolase</keyword>
<proteinExistence type="inferred from homology"/>